<dbReference type="InterPro" id="IPR009057">
    <property type="entry name" value="Homeodomain-like_sf"/>
</dbReference>
<feature type="domain" description="HTH merR-type" evidence="1">
    <location>
        <begin position="6"/>
        <end position="72"/>
    </location>
</feature>
<dbReference type="Proteomes" id="UP000298180">
    <property type="component" value="Unassembled WGS sequence"/>
</dbReference>
<name>A0A4Z0BV58_9BURK</name>
<comment type="caution">
    <text evidence="2">The sequence shown here is derived from an EMBL/GenBank/DDBJ whole genome shotgun (WGS) entry which is preliminary data.</text>
</comment>
<dbReference type="EMBL" id="SMLM01000002">
    <property type="protein sequence ID" value="TFZ02731.1"/>
    <property type="molecule type" value="Genomic_DNA"/>
</dbReference>
<organism evidence="2 3">
    <name type="scientific">Ramlibacter henchirensis</name>
    <dbReference type="NCBI Taxonomy" id="204072"/>
    <lineage>
        <taxon>Bacteria</taxon>
        <taxon>Pseudomonadati</taxon>
        <taxon>Pseudomonadota</taxon>
        <taxon>Betaproteobacteria</taxon>
        <taxon>Burkholderiales</taxon>
        <taxon>Comamonadaceae</taxon>
        <taxon>Ramlibacter</taxon>
    </lineage>
</organism>
<sequence>MFLPAYRVSDAARYADISGQTIRNWQAAGDCVPPAIGERERGESLSYLQLVEVAFVAAMRRTGVKLQDIKNAREYLAVQLQSEYPFAERRFKTDGKDIWMSLDNLVAGESRSKLVKVNKGGQIAWAEIVQTRFTEFEYEDDLAVRWHVAGTDSPIVIDPRVSFGAPAVKGIATWAIKGRWQAGESIDDIADDFSLPESEVKQALQFEGIDLSELKAWQ</sequence>
<dbReference type="InterPro" id="IPR007367">
    <property type="entry name" value="DUF433"/>
</dbReference>
<dbReference type="SUPFAM" id="SSF46689">
    <property type="entry name" value="Homeodomain-like"/>
    <property type="match status" value="1"/>
</dbReference>
<dbReference type="InterPro" id="IPR000551">
    <property type="entry name" value="MerR-type_HTH_dom"/>
</dbReference>
<dbReference type="InterPro" id="IPR009061">
    <property type="entry name" value="DNA-bd_dom_put_sf"/>
</dbReference>
<reference evidence="2 3" key="1">
    <citation type="submission" date="2019-03" db="EMBL/GenBank/DDBJ databases">
        <title>Ramlibacter henchirensis DSM 14656, whole genome shotgun sequence.</title>
        <authorList>
            <person name="Zhang X."/>
            <person name="Feng G."/>
            <person name="Zhu H."/>
        </authorList>
    </citation>
    <scope>NUCLEOTIDE SEQUENCE [LARGE SCALE GENOMIC DNA]</scope>
    <source>
        <strain evidence="2 3">DSM 14656</strain>
    </source>
</reference>
<dbReference type="AlphaFoldDB" id="A0A4Z0BV58"/>
<keyword evidence="3" id="KW-1185">Reference proteome</keyword>
<dbReference type="RefSeq" id="WP_135264256.1">
    <property type="nucleotide sequence ID" value="NZ_SMLM01000002.1"/>
</dbReference>
<evidence type="ECO:0000313" key="2">
    <source>
        <dbReference type="EMBL" id="TFZ02731.1"/>
    </source>
</evidence>
<dbReference type="Pfam" id="PF13411">
    <property type="entry name" value="MerR_1"/>
    <property type="match status" value="1"/>
</dbReference>
<accession>A0A4Z0BV58</accession>
<evidence type="ECO:0000313" key="3">
    <source>
        <dbReference type="Proteomes" id="UP000298180"/>
    </source>
</evidence>
<proteinExistence type="predicted"/>
<dbReference type="GO" id="GO:0006355">
    <property type="term" value="P:regulation of DNA-templated transcription"/>
    <property type="evidence" value="ECO:0007669"/>
    <property type="project" value="InterPro"/>
</dbReference>
<protein>
    <submittedName>
        <fullName evidence="2">DUF433 domain-containing protein</fullName>
    </submittedName>
</protein>
<gene>
    <name evidence="2" type="ORF">EZ313_15910</name>
</gene>
<dbReference type="Pfam" id="PF04255">
    <property type="entry name" value="DUF433"/>
    <property type="match status" value="1"/>
</dbReference>
<dbReference type="GO" id="GO:0003677">
    <property type="term" value="F:DNA binding"/>
    <property type="evidence" value="ECO:0007669"/>
    <property type="project" value="InterPro"/>
</dbReference>
<dbReference type="SUPFAM" id="SSF46955">
    <property type="entry name" value="Putative DNA-binding domain"/>
    <property type="match status" value="1"/>
</dbReference>
<dbReference type="OrthoDB" id="940717at2"/>
<evidence type="ECO:0000259" key="1">
    <source>
        <dbReference type="Pfam" id="PF13411"/>
    </source>
</evidence>